<keyword evidence="12" id="KW-1185">Reference proteome</keyword>
<dbReference type="EC" id="1.8.3.2" evidence="8"/>
<dbReference type="InterPro" id="IPR039799">
    <property type="entry name" value="ALR/ERV"/>
</dbReference>
<dbReference type="PROSITE" id="PS51324">
    <property type="entry name" value="ERV_ALR"/>
    <property type="match status" value="1"/>
</dbReference>
<dbReference type="InterPro" id="IPR017905">
    <property type="entry name" value="ERV/ALR_sulphydryl_oxidase"/>
</dbReference>
<keyword evidence="2 8" id="KW-0285">Flavoprotein</keyword>
<feature type="region of interest" description="Disordered" evidence="9">
    <location>
        <begin position="35"/>
        <end position="66"/>
    </location>
</feature>
<evidence type="ECO:0000256" key="1">
    <source>
        <dbReference type="ARBA" id="ARBA00001974"/>
    </source>
</evidence>
<name>A0A811MBM0_9POAL</name>
<evidence type="ECO:0000256" key="2">
    <source>
        <dbReference type="ARBA" id="ARBA00022630"/>
    </source>
</evidence>
<sequence length="279" mass="30961">MPLPGWNPLAPVFQTVAAFSRHILIAPDGGPDDHRLRPLLALSLSPPSPAPPRPEEKEKDAKEAPLTKEEVGRATWMLLHTIAAQFPDEPTRQQKRDAKELMHIISRLYPCKECADHFKEVLKANPVQAGSQAEFSQWLCYVHNVVNRSIGKPIFPCQRVAARWAVGDQEMKRPSVLIFLISAFVGGNLLMGIASNPRSVKNSTDPGHGSIELNGRKLKEQYTFTIRKTRGLQNIRTDDYQPVDPSPSSKATIRPGPIEHGTPLLPYVPRYPPPPPASC</sequence>
<evidence type="ECO:0000256" key="9">
    <source>
        <dbReference type="SAM" id="MobiDB-lite"/>
    </source>
</evidence>
<comment type="cofactor">
    <cofactor evidence="1 8">
        <name>FAD</name>
        <dbReference type="ChEBI" id="CHEBI:57692"/>
    </cofactor>
</comment>
<dbReference type="OrthoDB" id="17199at2759"/>
<dbReference type="GO" id="GO:0016971">
    <property type="term" value="F:flavin-dependent sulfhydryl oxidase activity"/>
    <property type="evidence" value="ECO:0007669"/>
    <property type="project" value="InterPro"/>
</dbReference>
<keyword evidence="3 8" id="KW-0274">FAD</keyword>
<feature type="region of interest" description="Disordered" evidence="9">
    <location>
        <begin position="235"/>
        <end position="279"/>
    </location>
</feature>
<evidence type="ECO:0000256" key="3">
    <source>
        <dbReference type="ARBA" id="ARBA00022827"/>
    </source>
</evidence>
<dbReference type="GO" id="GO:0005739">
    <property type="term" value="C:mitochondrion"/>
    <property type="evidence" value="ECO:0007669"/>
    <property type="project" value="TreeGrafter"/>
</dbReference>
<dbReference type="PANTHER" id="PTHR12645">
    <property type="entry name" value="ALR/ERV"/>
    <property type="match status" value="1"/>
</dbReference>
<evidence type="ECO:0000256" key="8">
    <source>
        <dbReference type="RuleBase" id="RU371123"/>
    </source>
</evidence>
<feature type="compositionally biased region" description="Pro residues" evidence="9">
    <location>
        <begin position="269"/>
        <end position="279"/>
    </location>
</feature>
<reference evidence="11" key="1">
    <citation type="submission" date="2020-10" db="EMBL/GenBank/DDBJ databases">
        <authorList>
            <person name="Han B."/>
            <person name="Lu T."/>
            <person name="Zhao Q."/>
            <person name="Huang X."/>
            <person name="Zhao Y."/>
        </authorList>
    </citation>
    <scope>NUCLEOTIDE SEQUENCE</scope>
</reference>
<dbReference type="InterPro" id="IPR036774">
    <property type="entry name" value="ERV/ALR_sulphydryl_oxid_sf"/>
</dbReference>
<dbReference type="FunFam" id="1.20.120.310:FF:000002">
    <property type="entry name" value="Sulfhydryl oxidase"/>
    <property type="match status" value="1"/>
</dbReference>
<evidence type="ECO:0000256" key="5">
    <source>
        <dbReference type="ARBA" id="ARBA00023157"/>
    </source>
</evidence>
<evidence type="ECO:0000256" key="4">
    <source>
        <dbReference type="ARBA" id="ARBA00023002"/>
    </source>
</evidence>
<comment type="caution">
    <text evidence="11">The sequence shown here is derived from an EMBL/GenBank/DDBJ whole genome shotgun (WGS) entry which is preliminary data.</text>
</comment>
<dbReference type="SUPFAM" id="SSF69000">
    <property type="entry name" value="FAD-dependent thiol oxidase"/>
    <property type="match status" value="1"/>
</dbReference>
<dbReference type="Pfam" id="PF04777">
    <property type="entry name" value="Evr1_Alr"/>
    <property type="match status" value="1"/>
</dbReference>
<feature type="domain" description="ERV/ALR sulfhydryl oxidase" evidence="10">
    <location>
        <begin position="64"/>
        <end position="164"/>
    </location>
</feature>
<evidence type="ECO:0000256" key="7">
    <source>
        <dbReference type="ARBA" id="ARBA00054445"/>
    </source>
</evidence>
<dbReference type="EMBL" id="CAJGYO010000001">
    <property type="protein sequence ID" value="CAD6202551.1"/>
    <property type="molecule type" value="Genomic_DNA"/>
</dbReference>
<keyword evidence="4 8" id="KW-0560">Oxidoreductase</keyword>
<dbReference type="PANTHER" id="PTHR12645:SF0">
    <property type="entry name" value="FAD-LINKED SULFHYDRYL OXIDASE ALR"/>
    <property type="match status" value="1"/>
</dbReference>
<evidence type="ECO:0000313" key="11">
    <source>
        <dbReference type="EMBL" id="CAD6202551.1"/>
    </source>
</evidence>
<proteinExistence type="predicted"/>
<evidence type="ECO:0000259" key="10">
    <source>
        <dbReference type="PROSITE" id="PS51324"/>
    </source>
</evidence>
<feature type="compositionally biased region" description="Basic and acidic residues" evidence="9">
    <location>
        <begin position="53"/>
        <end position="66"/>
    </location>
</feature>
<dbReference type="Proteomes" id="UP000604825">
    <property type="component" value="Unassembled WGS sequence"/>
</dbReference>
<accession>A0A811MBM0</accession>
<evidence type="ECO:0000313" key="12">
    <source>
        <dbReference type="Proteomes" id="UP000604825"/>
    </source>
</evidence>
<comment type="catalytic activity">
    <reaction evidence="6">
        <text>2 R'C(R)SH + O2 = R'C(R)S-S(R)CR' + H2O2</text>
        <dbReference type="Rhea" id="RHEA:17357"/>
        <dbReference type="ChEBI" id="CHEBI:15379"/>
        <dbReference type="ChEBI" id="CHEBI:16240"/>
        <dbReference type="ChEBI" id="CHEBI:16520"/>
        <dbReference type="ChEBI" id="CHEBI:17412"/>
        <dbReference type="EC" id="1.8.3.2"/>
    </reaction>
    <physiologicalReaction direction="left-to-right" evidence="6">
        <dbReference type="Rhea" id="RHEA:17358"/>
    </physiologicalReaction>
</comment>
<evidence type="ECO:0000256" key="6">
    <source>
        <dbReference type="ARBA" id="ARBA00052964"/>
    </source>
</evidence>
<keyword evidence="5" id="KW-1015">Disulfide bond</keyword>
<dbReference type="GO" id="GO:0050660">
    <property type="term" value="F:flavin adenine dinucleotide binding"/>
    <property type="evidence" value="ECO:0007669"/>
    <property type="project" value="TreeGrafter"/>
</dbReference>
<organism evidence="11 12">
    <name type="scientific">Miscanthus lutarioriparius</name>
    <dbReference type="NCBI Taxonomy" id="422564"/>
    <lineage>
        <taxon>Eukaryota</taxon>
        <taxon>Viridiplantae</taxon>
        <taxon>Streptophyta</taxon>
        <taxon>Embryophyta</taxon>
        <taxon>Tracheophyta</taxon>
        <taxon>Spermatophyta</taxon>
        <taxon>Magnoliopsida</taxon>
        <taxon>Liliopsida</taxon>
        <taxon>Poales</taxon>
        <taxon>Poaceae</taxon>
        <taxon>PACMAD clade</taxon>
        <taxon>Panicoideae</taxon>
        <taxon>Andropogonodae</taxon>
        <taxon>Andropogoneae</taxon>
        <taxon>Saccharinae</taxon>
        <taxon>Miscanthus</taxon>
    </lineage>
</organism>
<protein>
    <recommendedName>
        <fullName evidence="8">Sulfhydryl oxidase</fullName>
        <ecNumber evidence="8">1.8.3.2</ecNumber>
    </recommendedName>
</protein>
<dbReference type="Gene3D" id="1.20.120.310">
    <property type="entry name" value="ERV/ALR sulfhydryl oxidase domain"/>
    <property type="match status" value="1"/>
</dbReference>
<dbReference type="AlphaFoldDB" id="A0A811MBM0"/>
<gene>
    <name evidence="11" type="ORF">NCGR_LOCUS839</name>
</gene>
<comment type="function">
    <text evidence="7">FAD-dependent sulfhydryl oxidase that catalyzes disulfide bond formation. Oxidizes thioredoxin in vitro. Required for the import and folding of small cysteine-containing proteins in the mitochondrial intermembrane space, and can act independently of the oxidoreductase MIA40. Can oxidize the cytochrome c oxidase assembly protein COX19, a typical substrate of MIA40.</text>
</comment>